<dbReference type="RefSeq" id="XP_024666585.1">
    <property type="nucleotide sequence ID" value="XM_024810817.1"/>
</dbReference>
<dbReference type="GO" id="GO:0034198">
    <property type="term" value="P:cellular response to amino acid starvation"/>
    <property type="evidence" value="ECO:0007669"/>
    <property type="project" value="TreeGrafter"/>
</dbReference>
<dbReference type="GO" id="GO:0005774">
    <property type="term" value="C:vacuolar membrane"/>
    <property type="evidence" value="ECO:0007669"/>
    <property type="project" value="UniProtKB-SubCell"/>
</dbReference>
<name>A0A2T0FNS7_9ASCO</name>
<gene>
    <name evidence="7" type="ORF">B9G98_04260</name>
</gene>
<dbReference type="GO" id="GO:0038202">
    <property type="term" value="P:TORC1 signaling"/>
    <property type="evidence" value="ECO:0007669"/>
    <property type="project" value="TreeGrafter"/>
</dbReference>
<dbReference type="PANTHER" id="PTHR13153">
    <property type="entry name" value="CGTHBA PROTEIN -14 GENE PROTEIN"/>
    <property type="match status" value="1"/>
</dbReference>
<evidence type="ECO:0000313" key="8">
    <source>
        <dbReference type="Proteomes" id="UP000238350"/>
    </source>
</evidence>
<organism evidence="7 8">
    <name type="scientific">Wickerhamiella sorbophila</name>
    <dbReference type="NCBI Taxonomy" id="45607"/>
    <lineage>
        <taxon>Eukaryota</taxon>
        <taxon>Fungi</taxon>
        <taxon>Dikarya</taxon>
        <taxon>Ascomycota</taxon>
        <taxon>Saccharomycotina</taxon>
        <taxon>Dipodascomycetes</taxon>
        <taxon>Dipodascales</taxon>
        <taxon>Trichomonascaceae</taxon>
        <taxon>Wickerhamiella</taxon>
    </lineage>
</organism>
<evidence type="ECO:0000256" key="4">
    <source>
        <dbReference type="RuleBase" id="RU368069"/>
    </source>
</evidence>
<proteinExistence type="inferred from homology"/>
<protein>
    <recommendedName>
        <fullName evidence="2 4">Nitrogen permease regulator 3</fullName>
    </recommendedName>
    <alternativeName>
        <fullName evidence="3 4">Required for meiotic nuclear division protein 11</fullName>
    </alternativeName>
</protein>
<accession>A0A2T0FNS7</accession>
<evidence type="ECO:0000256" key="3">
    <source>
        <dbReference type="ARBA" id="ARBA00030028"/>
    </source>
</evidence>
<dbReference type="GO" id="GO:1990130">
    <property type="term" value="C:GATOR1 complex"/>
    <property type="evidence" value="ECO:0007669"/>
    <property type="project" value="TreeGrafter"/>
</dbReference>
<dbReference type="AlphaFoldDB" id="A0A2T0FNS7"/>
<comment type="function">
    <text evidence="4">Mediates inactivation of the TORC1 complex in response to amino acid starvation. Required for meiotic nuclear division.</text>
</comment>
<dbReference type="GO" id="GO:1904262">
    <property type="term" value="P:negative regulation of TORC1 signaling"/>
    <property type="evidence" value="ECO:0007669"/>
    <property type="project" value="TreeGrafter"/>
</dbReference>
<reference evidence="7 8" key="1">
    <citation type="submission" date="2017-04" db="EMBL/GenBank/DDBJ databases">
        <title>Genome sequencing of [Candida] sorbophila.</title>
        <authorList>
            <person name="Ahn J.O."/>
        </authorList>
    </citation>
    <scope>NUCLEOTIDE SEQUENCE [LARGE SCALE GENOMIC DNA]</scope>
    <source>
        <strain evidence="7 8">DS02</strain>
    </source>
</reference>
<dbReference type="Pfam" id="PF24064">
    <property type="entry name" value="HTH_NPRL3"/>
    <property type="match status" value="1"/>
</dbReference>
<dbReference type="Pfam" id="PF03666">
    <property type="entry name" value="NPR3"/>
    <property type="match status" value="1"/>
</dbReference>
<comment type="similarity">
    <text evidence="1 4">Belongs to the NPR3 family.</text>
</comment>
<feature type="region of interest" description="Disordered" evidence="5">
    <location>
        <begin position="538"/>
        <end position="576"/>
    </location>
</feature>
<keyword evidence="8" id="KW-1185">Reference proteome</keyword>
<feature type="compositionally biased region" description="Polar residues" evidence="5">
    <location>
        <begin position="559"/>
        <end position="570"/>
    </location>
</feature>
<keyword evidence="4" id="KW-0469">Meiosis</keyword>
<dbReference type="Proteomes" id="UP000238350">
    <property type="component" value="Unassembled WGS sequence"/>
</dbReference>
<dbReference type="GO" id="GO:0010508">
    <property type="term" value="P:positive regulation of autophagy"/>
    <property type="evidence" value="ECO:0007669"/>
    <property type="project" value="TreeGrafter"/>
</dbReference>
<feature type="domain" description="GATOR1 complex protein NPRL3 C-terminal HTH" evidence="6">
    <location>
        <begin position="604"/>
        <end position="665"/>
    </location>
</feature>
<comment type="subcellular location">
    <subcellularLocation>
        <location evidence="4">Vacuole membrane</location>
        <topology evidence="4">Peripheral membrane protein</topology>
    </subcellularLocation>
</comment>
<dbReference type="EMBL" id="NDIQ01000022">
    <property type="protein sequence ID" value="PRT56640.1"/>
    <property type="molecule type" value="Genomic_DNA"/>
</dbReference>
<dbReference type="InterPro" id="IPR056603">
    <property type="entry name" value="HTH_NPRL3"/>
</dbReference>
<dbReference type="InterPro" id="IPR005365">
    <property type="entry name" value="Npr3"/>
</dbReference>
<comment type="caution">
    <text evidence="7">The sequence shown here is derived from an EMBL/GenBank/DDBJ whole genome shotgun (WGS) entry which is preliminary data.</text>
</comment>
<evidence type="ECO:0000259" key="6">
    <source>
        <dbReference type="Pfam" id="PF24064"/>
    </source>
</evidence>
<evidence type="ECO:0000256" key="5">
    <source>
        <dbReference type="SAM" id="MobiDB-lite"/>
    </source>
</evidence>
<feature type="region of interest" description="Disordered" evidence="5">
    <location>
        <begin position="175"/>
        <end position="196"/>
    </location>
</feature>
<keyword evidence="4" id="KW-0732">Signal</keyword>
<evidence type="ECO:0000313" key="7">
    <source>
        <dbReference type="EMBL" id="PRT56640.1"/>
    </source>
</evidence>
<dbReference type="STRING" id="45607.A0A2T0FNS7"/>
<evidence type="ECO:0000256" key="1">
    <source>
        <dbReference type="ARBA" id="ARBA00010546"/>
    </source>
</evidence>
<sequence length="670" mass="76576">MAAKELHLKGIVLTIATHSGPQYVYHYACPKSNDQEVEDTWFDDTDSDDAIDWSESDEEAPYIPIALNLPAGSLLNTSTRRRRRRAMTVKSGQDSIVVQEEDTTQIPKKLAQDAENLVFGFDSRFLAELLSPPRQLCNQRFELAVDGASFVGLPVHILPSGTWRKLKQVKKNSVASAEGINGDSDGAEEDGQKESELRDSIKDLKIENESSMVQFNVTLVLVPPTQRAKLHTDQLYQYVVSQLARMLRHEQARDNYVWEEAMKIAKIREESMHDNNIPNANVLDIRIRQSSELARALHHIFQAIASNGIARVQIGHKIRAFQLPTDHEVVRLPHFVDEATLARNQLYPGTLRIRGKEIGEDCAESYSLLLLDEPERIIRDIEVDPSGPVGALIRNIQPTISIQAMANQNNLSLKQMISLVYSLVYWRRARIIIPISSRHVYVVSPLAILNNLQRLSVYYTDLFPAMPPLQRFLATLSSTKPQPFAYFIPSRDHRDIYLRVLMWLLQNNLVVQLQTYVAIMVTRKIQLTVHYEADYLGEPEHAATQNNTGTEDPRKTDTSVDNSAKRNITNEFPKKALPRLEEATDESDHDNFRDCVIDNPLQATLVQKKWLNKIAASKSREMGAMFHRLSKYFNGKDCLEQVQLHENLSKQELRKFLDDFSEYLITYRHW</sequence>
<dbReference type="GeneID" id="36518008"/>
<dbReference type="PANTHER" id="PTHR13153:SF5">
    <property type="entry name" value="GATOR COMPLEX PROTEIN NPRL3"/>
    <property type="match status" value="1"/>
</dbReference>
<dbReference type="GO" id="GO:0051321">
    <property type="term" value="P:meiotic cell cycle"/>
    <property type="evidence" value="ECO:0007669"/>
    <property type="project" value="UniProtKB-UniRule"/>
</dbReference>
<evidence type="ECO:0000256" key="2">
    <source>
        <dbReference type="ARBA" id="ARBA00017880"/>
    </source>
</evidence>
<dbReference type="OrthoDB" id="18648at2759"/>